<sequence length="173" mass="19037">MTDRQSVGEATKSVQTSAVVKEAGKQQKMSSPENLSFGSADLGEMPGKSEKPAVQPTAYSMRPAFGEMFPLPTIKNIMNNVMAEKLKDKTYDKEVAKTWTSEIADEVNQQIASSSKVKRYKHVVQVVLGQELGAGATYGSRCCWDCDCDTTVTEVFRNTSLFCVCSVFGTYQY</sequence>
<evidence type="ECO:0000256" key="2">
    <source>
        <dbReference type="SAM" id="MobiDB-lite"/>
    </source>
</evidence>
<dbReference type="PANTHER" id="PTHR21255">
    <property type="entry name" value="T-COMPLEX-ASSOCIATED-TESTIS-EXPRESSED 1/ DYNEIN LIGHT CHAIN"/>
    <property type="match status" value="1"/>
</dbReference>
<reference evidence="5" key="2">
    <citation type="submission" date="2025-04" db="UniProtKB">
        <authorList>
            <consortium name="RefSeq"/>
        </authorList>
    </citation>
    <scope>IDENTIFICATION</scope>
</reference>
<reference evidence="4" key="1">
    <citation type="journal article" date="2021" name="Elife">
        <title>Highly contiguous assemblies of 101 drosophilid genomes.</title>
        <authorList>
            <person name="Kim B.Y."/>
            <person name="Wang J.R."/>
            <person name="Miller D.E."/>
            <person name="Barmina O."/>
            <person name="Delaney E."/>
            <person name="Thompson A."/>
            <person name="Comeault A.A."/>
            <person name="Peede D."/>
            <person name="D'Agostino E.R."/>
            <person name="Pelaez J."/>
            <person name="Aguilar J.M."/>
            <person name="Haji D."/>
            <person name="Matsunaga T."/>
            <person name="Armstrong E.E."/>
            <person name="Zych M."/>
            <person name="Ogawa Y."/>
            <person name="Stamenkovic-Radak M."/>
            <person name="Jelic M."/>
            <person name="Veselinovic M.S."/>
            <person name="Tanaskovic M."/>
            <person name="Eric P."/>
            <person name="Gao J.J."/>
            <person name="Katoh T.K."/>
            <person name="Toda M.J."/>
            <person name="Watabe H."/>
            <person name="Watada M."/>
            <person name="Davis J.S."/>
            <person name="Moyle L.C."/>
            <person name="Manoli G."/>
            <person name="Bertolini E."/>
            <person name="Kostal V."/>
            <person name="Hawley R.S."/>
            <person name="Takahashi A."/>
            <person name="Jones C.D."/>
            <person name="Price D.K."/>
            <person name="Whiteman N."/>
            <person name="Kopp A."/>
            <person name="Matute D.R."/>
            <person name="Petrov D.A."/>
        </authorList>
    </citation>
    <scope>NUCLEOTIDE SEQUENCE [LARGE SCALE GENOMIC DNA]</scope>
</reference>
<feature type="region of interest" description="Disordered" evidence="2">
    <location>
        <begin position="1"/>
        <end position="54"/>
    </location>
</feature>
<dbReference type="GO" id="GO:0007018">
    <property type="term" value="P:microtubule-based movement"/>
    <property type="evidence" value="ECO:0007669"/>
    <property type="project" value="TreeGrafter"/>
</dbReference>
<evidence type="ECO:0000313" key="5">
    <source>
        <dbReference type="RefSeq" id="XP_016973731.1"/>
    </source>
</evidence>
<accession>A0A6P4EKH7</accession>
<gene>
    <name evidence="5" type="primary">LOC108040672</name>
    <name evidence="3" type="synonym">108040672</name>
</gene>
<dbReference type="GeneID" id="108040672"/>
<dbReference type="Proteomes" id="UP001652680">
    <property type="component" value="Unassembled WGS sequence"/>
</dbReference>
<dbReference type="PANTHER" id="PTHR21255:SF7">
    <property type="entry name" value="DYNEIN LIGHT CHAIN TCTEX-TYPE PROTEIN 2B"/>
    <property type="match status" value="1"/>
</dbReference>
<dbReference type="InterPro" id="IPR005334">
    <property type="entry name" value="Tctex-1-like"/>
</dbReference>
<dbReference type="Gene3D" id="3.30.1140.40">
    <property type="entry name" value="Tctex-1"/>
    <property type="match status" value="1"/>
</dbReference>
<organism evidence="5">
    <name type="scientific">Drosophila rhopaloa</name>
    <name type="common">Fruit fly</name>
    <dbReference type="NCBI Taxonomy" id="1041015"/>
    <lineage>
        <taxon>Eukaryota</taxon>
        <taxon>Metazoa</taxon>
        <taxon>Ecdysozoa</taxon>
        <taxon>Arthropoda</taxon>
        <taxon>Hexapoda</taxon>
        <taxon>Insecta</taxon>
        <taxon>Pterygota</taxon>
        <taxon>Neoptera</taxon>
        <taxon>Endopterygota</taxon>
        <taxon>Diptera</taxon>
        <taxon>Brachycera</taxon>
        <taxon>Muscomorpha</taxon>
        <taxon>Ephydroidea</taxon>
        <taxon>Drosophilidae</taxon>
        <taxon>Drosophila</taxon>
        <taxon>Sophophora</taxon>
    </lineage>
</organism>
<evidence type="ECO:0000313" key="3">
    <source>
        <dbReference type="EnsemblMetazoa" id="XP_016973731.1"/>
    </source>
</evidence>
<keyword evidence="4" id="KW-1185">Reference proteome</keyword>
<evidence type="ECO:0000313" key="4">
    <source>
        <dbReference type="Proteomes" id="UP001652680"/>
    </source>
</evidence>
<dbReference type="CDD" id="cd21459">
    <property type="entry name" value="DLC-like_TCTEX1D2"/>
    <property type="match status" value="1"/>
</dbReference>
<evidence type="ECO:0000256" key="1">
    <source>
        <dbReference type="ARBA" id="ARBA00005361"/>
    </source>
</evidence>
<dbReference type="GO" id="GO:0045505">
    <property type="term" value="F:dynein intermediate chain binding"/>
    <property type="evidence" value="ECO:0007669"/>
    <property type="project" value="TreeGrafter"/>
</dbReference>
<protein>
    <submittedName>
        <fullName evidence="5">Tctex1 domain-containing protein 2</fullName>
    </submittedName>
</protein>
<comment type="similarity">
    <text evidence="1">Belongs to the dynein light chain Tctex-type family.</text>
</comment>
<dbReference type="GO" id="GO:0005868">
    <property type="term" value="C:cytoplasmic dynein complex"/>
    <property type="evidence" value="ECO:0007669"/>
    <property type="project" value="TreeGrafter"/>
</dbReference>
<dbReference type="Pfam" id="PF03645">
    <property type="entry name" value="Tctex-1"/>
    <property type="match status" value="1"/>
</dbReference>
<dbReference type="GO" id="GO:0005737">
    <property type="term" value="C:cytoplasm"/>
    <property type="evidence" value="ECO:0007669"/>
    <property type="project" value="TreeGrafter"/>
</dbReference>
<dbReference type="InterPro" id="IPR038586">
    <property type="entry name" value="Tctex-1-like_sf"/>
</dbReference>
<dbReference type="OrthoDB" id="10260741at2759"/>
<feature type="compositionally biased region" description="Polar residues" evidence="2">
    <location>
        <begin position="27"/>
        <end position="37"/>
    </location>
</feature>
<reference evidence="3" key="3">
    <citation type="submission" date="2025-05" db="UniProtKB">
        <authorList>
            <consortium name="EnsemblMetazoa"/>
        </authorList>
    </citation>
    <scope>IDENTIFICATION</scope>
</reference>
<name>A0A6P4EKH7_DRORH</name>
<dbReference type="RefSeq" id="XP_016973731.1">
    <property type="nucleotide sequence ID" value="XM_017118242.1"/>
</dbReference>
<proteinExistence type="inferred from homology"/>
<dbReference type="AlphaFoldDB" id="A0A6P4EKH7"/>
<dbReference type="EnsemblMetazoa" id="XM_017118242.2">
    <property type="protein sequence ID" value="XP_016973731.1"/>
    <property type="gene ID" value="LOC108040672"/>
</dbReference>